<feature type="transmembrane region" description="Helical" evidence="7">
    <location>
        <begin position="6"/>
        <end position="24"/>
    </location>
</feature>
<keyword evidence="3" id="KW-0443">Lipid metabolism</keyword>
<evidence type="ECO:0000256" key="1">
    <source>
        <dbReference type="ARBA" id="ARBA00022801"/>
    </source>
</evidence>
<organism evidence="9 10">
    <name type="scientific">Sitophilus oryzae</name>
    <name type="common">Rice weevil</name>
    <name type="synonym">Curculio oryzae</name>
    <dbReference type="NCBI Taxonomy" id="7048"/>
    <lineage>
        <taxon>Eukaryota</taxon>
        <taxon>Metazoa</taxon>
        <taxon>Ecdysozoa</taxon>
        <taxon>Arthropoda</taxon>
        <taxon>Hexapoda</taxon>
        <taxon>Insecta</taxon>
        <taxon>Pterygota</taxon>
        <taxon>Neoptera</taxon>
        <taxon>Endopterygota</taxon>
        <taxon>Coleoptera</taxon>
        <taxon>Polyphaga</taxon>
        <taxon>Cucujiformia</taxon>
        <taxon>Curculionidae</taxon>
        <taxon>Dryophthorinae</taxon>
        <taxon>Sitophilus</taxon>
    </lineage>
</organism>
<comment type="similarity">
    <text evidence="4">Belongs to the phospholipase D family. MitoPLD/Zucchini subfamily.</text>
</comment>
<dbReference type="InterPro" id="IPR051406">
    <property type="entry name" value="PLD_domain"/>
</dbReference>
<dbReference type="SUPFAM" id="SSF56024">
    <property type="entry name" value="Phospholipase D/nuclease"/>
    <property type="match status" value="1"/>
</dbReference>
<dbReference type="InParanoid" id="A0A6J2XKP6"/>
<evidence type="ECO:0000256" key="6">
    <source>
        <dbReference type="ARBA" id="ARBA00043167"/>
    </source>
</evidence>
<evidence type="ECO:0000256" key="5">
    <source>
        <dbReference type="ARBA" id="ARBA00040549"/>
    </source>
</evidence>
<dbReference type="GO" id="GO:0034587">
    <property type="term" value="P:piRNA processing"/>
    <property type="evidence" value="ECO:0007669"/>
    <property type="project" value="TreeGrafter"/>
</dbReference>
<proteinExistence type="inferred from homology"/>
<evidence type="ECO:0000313" key="10">
    <source>
        <dbReference type="RefSeq" id="XP_030751480.1"/>
    </source>
</evidence>
<dbReference type="OrthoDB" id="5205528at2759"/>
<accession>A0A6J2XKP6</accession>
<dbReference type="Pfam" id="PF13091">
    <property type="entry name" value="PLDc_2"/>
    <property type="match status" value="1"/>
</dbReference>
<dbReference type="AlphaFoldDB" id="A0A6J2XKP6"/>
<dbReference type="GeneID" id="115878998"/>
<dbReference type="InterPro" id="IPR025202">
    <property type="entry name" value="PLD-like_dom"/>
</dbReference>
<dbReference type="PANTHER" id="PTHR43856:SF1">
    <property type="entry name" value="MITOCHONDRIAL CARDIOLIPIN HYDROLASE"/>
    <property type="match status" value="1"/>
</dbReference>
<keyword evidence="9" id="KW-1185">Reference proteome</keyword>
<dbReference type="Gene3D" id="3.30.870.10">
    <property type="entry name" value="Endonuclease Chain A"/>
    <property type="match status" value="1"/>
</dbReference>
<protein>
    <recommendedName>
        <fullName evidence="5">Mitochondrial cardiolipin hydrolase</fullName>
    </recommendedName>
    <alternativeName>
        <fullName evidence="6">Mitochondrial phospholipase</fullName>
    </alternativeName>
</protein>
<gene>
    <name evidence="10" type="primary">LOC115878998</name>
</gene>
<dbReference type="RefSeq" id="XP_030751480.1">
    <property type="nucleotide sequence ID" value="XM_030895620.1"/>
</dbReference>
<feature type="domain" description="PLD phosphodiesterase" evidence="8">
    <location>
        <begin position="151"/>
        <end position="183"/>
    </location>
</feature>
<dbReference type="KEGG" id="soy:115878998"/>
<keyword evidence="7" id="KW-0812">Transmembrane</keyword>
<evidence type="ECO:0000259" key="8">
    <source>
        <dbReference type="PROSITE" id="PS50035"/>
    </source>
</evidence>
<dbReference type="FunCoup" id="A0A6J2XKP6">
    <property type="interactions" value="119"/>
</dbReference>
<evidence type="ECO:0000256" key="2">
    <source>
        <dbReference type="ARBA" id="ARBA00022963"/>
    </source>
</evidence>
<dbReference type="GO" id="GO:0016891">
    <property type="term" value="F:RNA endonuclease activity producing 5'-phosphomonoesters, hydrolytic mechanism"/>
    <property type="evidence" value="ECO:0007669"/>
    <property type="project" value="TreeGrafter"/>
</dbReference>
<dbReference type="InterPro" id="IPR001736">
    <property type="entry name" value="PLipase_D/transphosphatidylase"/>
</dbReference>
<dbReference type="PROSITE" id="PS50035">
    <property type="entry name" value="PLD"/>
    <property type="match status" value="1"/>
</dbReference>
<dbReference type="Proteomes" id="UP000504635">
    <property type="component" value="Unplaced"/>
</dbReference>
<evidence type="ECO:0000256" key="4">
    <source>
        <dbReference type="ARBA" id="ARBA00038012"/>
    </source>
</evidence>
<keyword evidence="7" id="KW-0472">Membrane</keyword>
<evidence type="ECO:0000313" key="9">
    <source>
        <dbReference type="Proteomes" id="UP000504635"/>
    </source>
</evidence>
<keyword evidence="2" id="KW-0442">Lipid degradation</keyword>
<keyword evidence="1" id="KW-0378">Hydrolase</keyword>
<evidence type="ECO:0000256" key="7">
    <source>
        <dbReference type="SAM" id="Phobius"/>
    </source>
</evidence>
<evidence type="ECO:0000256" key="3">
    <source>
        <dbReference type="ARBA" id="ARBA00023098"/>
    </source>
</evidence>
<dbReference type="GO" id="GO:0005739">
    <property type="term" value="C:mitochondrion"/>
    <property type="evidence" value="ECO:0007669"/>
    <property type="project" value="TreeGrafter"/>
</dbReference>
<dbReference type="PANTHER" id="PTHR43856">
    <property type="entry name" value="CARDIOLIPIN HYDROLASE"/>
    <property type="match status" value="1"/>
</dbReference>
<keyword evidence="7" id="KW-1133">Transmembrane helix</keyword>
<dbReference type="GO" id="GO:0016042">
    <property type="term" value="P:lipid catabolic process"/>
    <property type="evidence" value="ECO:0007669"/>
    <property type="project" value="UniProtKB-KW"/>
</dbReference>
<reference evidence="10" key="1">
    <citation type="submission" date="2025-08" db="UniProtKB">
        <authorList>
            <consortium name="RefSeq"/>
        </authorList>
    </citation>
    <scope>IDENTIFICATION</scope>
    <source>
        <tissue evidence="10">Gonads</tissue>
    </source>
</reference>
<name>A0A6J2XKP6_SITOR</name>
<sequence>MSKIIFVTFLTIFTSIPLFLRYLCMKKYERLKAKLREQEDESYYECIFFGPTNFSCRPHLIGKQDCGDYCSYTYLQRLIHYLNSAKSSISMCMYTLTLNQIAAILVTASQRGVRVRLITDKTMSKSTVSKDIFGGLKKNGNCVEIKMPKSSEQLMHHKYCLIDEKDKLSAKMFFGSANATTQAFCKNFESMILTNNWDMIEKLSEEYEELWNMFDN</sequence>